<feature type="domain" description="GFO/IDH/MocA-like oxidoreductase" evidence="2">
    <location>
        <begin position="197"/>
        <end position="322"/>
    </location>
</feature>
<organism evidence="3 4">
    <name type="scientific">Pedosphaera parvula (strain Ellin514)</name>
    <dbReference type="NCBI Taxonomy" id="320771"/>
    <lineage>
        <taxon>Bacteria</taxon>
        <taxon>Pseudomonadati</taxon>
        <taxon>Verrucomicrobiota</taxon>
        <taxon>Pedosphaerae</taxon>
        <taxon>Pedosphaerales</taxon>
        <taxon>Pedosphaeraceae</taxon>
        <taxon>Pedosphaera</taxon>
    </lineage>
</organism>
<dbReference type="RefSeq" id="WP_007418648.1">
    <property type="nucleotide sequence ID" value="NZ_ABOX02000074.1"/>
</dbReference>
<evidence type="ECO:0000259" key="2">
    <source>
        <dbReference type="Pfam" id="PF22725"/>
    </source>
</evidence>
<reference evidence="3 4" key="1">
    <citation type="journal article" date="2011" name="J. Bacteriol.">
        <title>Genome sequence of 'Pedosphaera parvula' Ellin514, an aerobic Verrucomicrobial isolate from pasture soil.</title>
        <authorList>
            <person name="Kant R."/>
            <person name="van Passel M.W."/>
            <person name="Sangwan P."/>
            <person name="Palva A."/>
            <person name="Lucas S."/>
            <person name="Copeland A."/>
            <person name="Lapidus A."/>
            <person name="Glavina Del Rio T."/>
            <person name="Dalin E."/>
            <person name="Tice H."/>
            <person name="Bruce D."/>
            <person name="Goodwin L."/>
            <person name="Pitluck S."/>
            <person name="Chertkov O."/>
            <person name="Larimer F.W."/>
            <person name="Land M.L."/>
            <person name="Hauser L."/>
            <person name="Brettin T.S."/>
            <person name="Detter J.C."/>
            <person name="Han S."/>
            <person name="de Vos W.M."/>
            <person name="Janssen P.H."/>
            <person name="Smidt H."/>
        </authorList>
    </citation>
    <scope>NUCLEOTIDE SEQUENCE [LARGE SCALE GENOMIC DNA]</scope>
    <source>
        <strain evidence="3 4">Ellin514</strain>
    </source>
</reference>
<dbReference type="SUPFAM" id="SSF55347">
    <property type="entry name" value="Glyceraldehyde-3-phosphate dehydrogenase-like, C-terminal domain"/>
    <property type="match status" value="1"/>
</dbReference>
<dbReference type="PROSITE" id="PS51318">
    <property type="entry name" value="TAT"/>
    <property type="match status" value="1"/>
</dbReference>
<dbReference type="Pfam" id="PF01408">
    <property type="entry name" value="GFO_IDH_MocA"/>
    <property type="match status" value="1"/>
</dbReference>
<feature type="domain" description="Gfo/Idh/MocA-like oxidoreductase N-terminal" evidence="1">
    <location>
        <begin position="63"/>
        <end position="174"/>
    </location>
</feature>
<protein>
    <submittedName>
        <fullName evidence="3">Oxidoreductase domain protein</fullName>
    </submittedName>
</protein>
<dbReference type="GO" id="GO:0000166">
    <property type="term" value="F:nucleotide binding"/>
    <property type="evidence" value="ECO:0007669"/>
    <property type="project" value="InterPro"/>
</dbReference>
<evidence type="ECO:0000313" key="4">
    <source>
        <dbReference type="Proteomes" id="UP000003688"/>
    </source>
</evidence>
<comment type="caution">
    <text evidence="3">The sequence shown here is derived from an EMBL/GenBank/DDBJ whole genome shotgun (WGS) entry which is preliminary data.</text>
</comment>
<dbReference type="STRING" id="320771.Cflav_PD0329"/>
<name>B9XS65_PEDPL</name>
<evidence type="ECO:0000313" key="3">
    <source>
        <dbReference type="EMBL" id="EEF57320.1"/>
    </source>
</evidence>
<dbReference type="SUPFAM" id="SSF51735">
    <property type="entry name" value="NAD(P)-binding Rossmann-fold domains"/>
    <property type="match status" value="1"/>
</dbReference>
<dbReference type="EMBL" id="ABOX02000074">
    <property type="protein sequence ID" value="EEF57320.1"/>
    <property type="molecule type" value="Genomic_DNA"/>
</dbReference>
<dbReference type="Gene3D" id="3.30.360.10">
    <property type="entry name" value="Dihydrodipicolinate Reductase, domain 2"/>
    <property type="match status" value="1"/>
</dbReference>
<dbReference type="PANTHER" id="PTHR43818:SF12">
    <property type="entry name" value="NADH-DEPENDENT DEHYDROGENASE-RELATED"/>
    <property type="match status" value="1"/>
</dbReference>
<dbReference type="InterPro" id="IPR000683">
    <property type="entry name" value="Gfo/Idh/MocA-like_OxRdtase_N"/>
</dbReference>
<dbReference type="InterPro" id="IPR050463">
    <property type="entry name" value="Gfo/Idh/MocA_oxidrdct_glycsds"/>
</dbReference>
<dbReference type="Pfam" id="PF22725">
    <property type="entry name" value="GFO_IDH_MocA_C3"/>
    <property type="match status" value="1"/>
</dbReference>
<dbReference type="AlphaFoldDB" id="B9XS65"/>
<dbReference type="InterPro" id="IPR036291">
    <property type="entry name" value="NAD(P)-bd_dom_sf"/>
</dbReference>
<dbReference type="Gene3D" id="3.40.50.720">
    <property type="entry name" value="NAD(P)-binding Rossmann-like Domain"/>
    <property type="match status" value="1"/>
</dbReference>
<gene>
    <name evidence="3" type="ORF">Cflav_PD0329</name>
</gene>
<dbReference type="InterPro" id="IPR055170">
    <property type="entry name" value="GFO_IDH_MocA-like_dom"/>
</dbReference>
<dbReference type="PANTHER" id="PTHR43818">
    <property type="entry name" value="BCDNA.GH03377"/>
    <property type="match status" value="1"/>
</dbReference>
<dbReference type="Proteomes" id="UP000003688">
    <property type="component" value="Unassembled WGS sequence"/>
</dbReference>
<accession>B9XS65</accession>
<dbReference type="InterPro" id="IPR006311">
    <property type="entry name" value="TAT_signal"/>
</dbReference>
<keyword evidence="4" id="KW-1185">Reference proteome</keyword>
<dbReference type="OrthoDB" id="9815825at2"/>
<proteinExistence type="predicted"/>
<sequence length="465" mass="50919" precursor="true">MNNHAAGTGQNGQNDWNRRDFIKSASSFGALMALMGGIPLQAADSTNAAPGGATSYSTVGAPLNIGVIGCGVWGREILNTLARLPNAPAVAVCDTYQAFLNRGKEAAPKAQAYKDYKELLAQKDVQGVVVATPTPKHREIVEAALKAGKHVYCEAPFATTVEDTQAIAKAAKAAVKLNFQSGLQGRSDPQRHFLLTFIRSGSMGRNVMARSQWHKKESWRRTSPNPEREKELNWRLRKSESLGLIGEIGIHQLDLMSWFINDRPTAVTGFGGILNWNDGRDVADTIQSLFQFPGSVNFSYDCTLASSFDADYDMIYGTDATIMMRGNKAWMFKEPDSPLLGWEVYARKDQFYQETGIALVANATKLVALQKTNEEVAPYTDTPLHFALEAFVKNSNVVATGVEDFVSNFGDTTDGLRDYLAGLSKSRKPAAGYQEGFEATMAVIKANEAITKGQKIEFGKDWFQI</sequence>
<evidence type="ECO:0000259" key="1">
    <source>
        <dbReference type="Pfam" id="PF01408"/>
    </source>
</evidence>